<evidence type="ECO:0000313" key="6">
    <source>
        <dbReference type="Proteomes" id="UP001623559"/>
    </source>
</evidence>
<organism evidence="5 6">
    <name type="scientific">Aquirufa novilacunae</name>
    <dbReference type="NCBI Taxonomy" id="3139305"/>
    <lineage>
        <taxon>Bacteria</taxon>
        <taxon>Pseudomonadati</taxon>
        <taxon>Bacteroidota</taxon>
        <taxon>Cytophagia</taxon>
        <taxon>Cytophagales</taxon>
        <taxon>Flectobacillaceae</taxon>
        <taxon>Aquirufa</taxon>
    </lineage>
</organism>
<dbReference type="SUPFAM" id="SSF51445">
    <property type="entry name" value="(Trans)glycosidases"/>
    <property type="match status" value="1"/>
</dbReference>
<comment type="caution">
    <text evidence="5">The sequence shown here is derived from an EMBL/GenBank/DDBJ whole genome shotgun (WGS) entry which is preliminary data.</text>
</comment>
<name>A0ABW8SUX2_9BACT</name>
<dbReference type="RefSeq" id="WP_406777736.1">
    <property type="nucleotide sequence ID" value="NZ_JBEWZG010000002.1"/>
</dbReference>
<evidence type="ECO:0000256" key="2">
    <source>
        <dbReference type="ARBA" id="ARBA00023295"/>
    </source>
</evidence>
<evidence type="ECO:0000256" key="3">
    <source>
        <dbReference type="RuleBase" id="RU361153"/>
    </source>
</evidence>
<proteinExistence type="inferred from homology"/>
<evidence type="ECO:0000256" key="1">
    <source>
        <dbReference type="ARBA" id="ARBA00022801"/>
    </source>
</evidence>
<dbReference type="Gene3D" id="3.20.20.80">
    <property type="entry name" value="Glycosidases"/>
    <property type="match status" value="1"/>
</dbReference>
<accession>A0ABW8SUX2</accession>
<comment type="similarity">
    <text evidence="3">Belongs to the glycosyl hydrolase 5 (cellulase A) family.</text>
</comment>
<feature type="domain" description="Glycoside hydrolase family 5" evidence="4">
    <location>
        <begin position="54"/>
        <end position="258"/>
    </location>
</feature>
<keyword evidence="1 3" id="KW-0378">Hydrolase</keyword>
<gene>
    <name evidence="5" type="ORF">V7S74_05330</name>
</gene>
<sequence>MNSTIASANATPWLGFGYNQDPLNRNSEGHDIGTWDDERWRLTRERVNYIRPSFVRIVLYRFWFNPSGIVGNYDWNSPQMQSLYKVLDYYKEKNIPVMTGLWQSTLDYKDDVPFYITEGENSFPSLQVDMFRQLYTTKGYSNIEWYTPTNEPKGMGMDFQKWSLMMKNTYKAFSNAKLPLNHFCGADSWEEWTSSAAIYNRPELSGYDHHYYLNTGINQVIYGDLEKQLKSEVNTIRSIDNSNKPVFLSEVGFTSTAELDYWFVINPIPILNPTTTKYGLLALDYGIQVARSGESGALAWSLDGYDYGKDPGMWNIAGNNGGIKLRPWYYSWSLLCRYFPSGGTIYPINFNSNLARGVAIEKKVLDQSHWTFALVNWGEKEIKTHFSIPNFQGGDFAKFQLTEALSGDGTSLSLPKETIKIKALKEGFTITIPAKGGVIITSMEDVPIDKN</sequence>
<reference evidence="5 6" key="1">
    <citation type="submission" date="2024-07" db="EMBL/GenBank/DDBJ databases">
        <authorList>
            <person name="Pitt A."/>
            <person name="Hahn M.W."/>
        </authorList>
    </citation>
    <scope>NUCLEOTIDE SEQUENCE [LARGE SCALE GENOMIC DNA]</scope>
    <source>
        <strain evidence="5 6">2-AUSEE-184A6</strain>
    </source>
</reference>
<dbReference type="InterPro" id="IPR017853">
    <property type="entry name" value="GH"/>
</dbReference>
<evidence type="ECO:0000313" key="5">
    <source>
        <dbReference type="EMBL" id="MFL0206155.1"/>
    </source>
</evidence>
<dbReference type="Pfam" id="PF00150">
    <property type="entry name" value="Cellulase"/>
    <property type="match status" value="1"/>
</dbReference>
<evidence type="ECO:0000259" key="4">
    <source>
        <dbReference type="Pfam" id="PF00150"/>
    </source>
</evidence>
<protein>
    <submittedName>
        <fullName evidence="5">Cellulase family glycosylhydrolase</fullName>
    </submittedName>
</protein>
<dbReference type="EMBL" id="JBEWZG010000002">
    <property type="protein sequence ID" value="MFL0206155.1"/>
    <property type="molecule type" value="Genomic_DNA"/>
</dbReference>
<dbReference type="Proteomes" id="UP001623559">
    <property type="component" value="Unassembled WGS sequence"/>
</dbReference>
<keyword evidence="2 3" id="KW-0326">Glycosidase</keyword>
<dbReference type="InterPro" id="IPR001547">
    <property type="entry name" value="Glyco_hydro_5"/>
</dbReference>